<accession>L8GNP6</accession>
<keyword evidence="2" id="KW-0813">Transport</keyword>
<evidence type="ECO:0000256" key="7">
    <source>
        <dbReference type="ARBA" id="ARBA00023065"/>
    </source>
</evidence>
<evidence type="ECO:0000256" key="12">
    <source>
        <dbReference type="SAM" id="Phobius"/>
    </source>
</evidence>
<dbReference type="PANTHER" id="PTHR46531">
    <property type="entry name" value="ZINC TRANSPORTER 6"/>
    <property type="match status" value="1"/>
</dbReference>
<evidence type="ECO:0000256" key="5">
    <source>
        <dbReference type="ARBA" id="ARBA00022989"/>
    </source>
</evidence>
<dbReference type="EMBL" id="KB008052">
    <property type="protein sequence ID" value="ELR14459.1"/>
    <property type="molecule type" value="Genomic_DNA"/>
</dbReference>
<dbReference type="VEuPathDB" id="AmoebaDB:ACA1_191570"/>
<comment type="subcellular location">
    <subcellularLocation>
        <location evidence="1">Golgi apparatus</location>
        <location evidence="1">trans-Golgi network membrane</location>
        <topology evidence="1">Multi-pass membrane protein</topology>
    </subcellularLocation>
</comment>
<gene>
    <name evidence="14" type="ORF">ACA1_191570</name>
</gene>
<dbReference type="Proteomes" id="UP000011083">
    <property type="component" value="Unassembled WGS sequence"/>
</dbReference>
<dbReference type="SUPFAM" id="SSF161111">
    <property type="entry name" value="Cation efflux protein transmembrane domain-like"/>
    <property type="match status" value="1"/>
</dbReference>
<protein>
    <submittedName>
        <fullName evidence="14">Cation diffusion facilitator family transporter superfamily protein</fullName>
    </submittedName>
</protein>
<feature type="transmembrane region" description="Helical" evidence="12">
    <location>
        <begin position="162"/>
        <end position="181"/>
    </location>
</feature>
<dbReference type="OrthoDB" id="78669at2759"/>
<evidence type="ECO:0000256" key="1">
    <source>
        <dbReference type="ARBA" id="ARBA00004166"/>
    </source>
</evidence>
<feature type="transmembrane region" description="Helical" evidence="12">
    <location>
        <begin position="124"/>
        <end position="142"/>
    </location>
</feature>
<keyword evidence="6" id="KW-0333">Golgi apparatus</keyword>
<dbReference type="Gene3D" id="1.20.1510.10">
    <property type="entry name" value="Cation efflux protein transmembrane domain"/>
    <property type="match status" value="1"/>
</dbReference>
<evidence type="ECO:0000256" key="8">
    <source>
        <dbReference type="ARBA" id="ARBA00023136"/>
    </source>
</evidence>
<dbReference type="RefSeq" id="XP_004336472.1">
    <property type="nucleotide sequence ID" value="XM_004336424.1"/>
</dbReference>
<evidence type="ECO:0000313" key="15">
    <source>
        <dbReference type="Proteomes" id="UP000011083"/>
    </source>
</evidence>
<dbReference type="GeneID" id="14915050"/>
<dbReference type="PANTHER" id="PTHR46531:SF1">
    <property type="entry name" value="ZINC TRANSPORTER 6"/>
    <property type="match status" value="1"/>
</dbReference>
<evidence type="ECO:0000256" key="3">
    <source>
        <dbReference type="ARBA" id="ARBA00022692"/>
    </source>
</evidence>
<feature type="transmembrane region" description="Helical" evidence="12">
    <location>
        <begin position="190"/>
        <end position="208"/>
    </location>
</feature>
<comment type="function">
    <text evidence="10">Has probably no intrinsic transporter activity but together with SLC30A5 forms a functional zinc ion:proton antiporter heterodimer, mediating zinc entry into the lumen of organelles along the secretory pathway. As part of that zinc ion:proton antiporter, contributes to zinc ion homeostasis within the early secretory pathway and regulates the activation and folding of enzymes like alkaline phosphatases and enzymes involved in phosphatidylinositol glycan anchor biosynthesis.</text>
</comment>
<evidence type="ECO:0000259" key="13">
    <source>
        <dbReference type="Pfam" id="PF01545"/>
    </source>
</evidence>
<evidence type="ECO:0000256" key="11">
    <source>
        <dbReference type="SAM" id="MobiDB-lite"/>
    </source>
</evidence>
<keyword evidence="4" id="KW-0862">Zinc</keyword>
<feature type="transmembrane region" description="Helical" evidence="12">
    <location>
        <begin position="43"/>
        <end position="63"/>
    </location>
</feature>
<evidence type="ECO:0000256" key="4">
    <source>
        <dbReference type="ARBA" id="ARBA00022833"/>
    </source>
</evidence>
<dbReference type="InterPro" id="IPR052005">
    <property type="entry name" value="CDF_SLC30A"/>
</dbReference>
<evidence type="ECO:0000256" key="6">
    <source>
        <dbReference type="ARBA" id="ARBA00023034"/>
    </source>
</evidence>
<organism evidence="14 15">
    <name type="scientific">Acanthamoeba castellanii (strain ATCC 30010 / Neff)</name>
    <dbReference type="NCBI Taxonomy" id="1257118"/>
    <lineage>
        <taxon>Eukaryota</taxon>
        <taxon>Amoebozoa</taxon>
        <taxon>Discosea</taxon>
        <taxon>Longamoebia</taxon>
        <taxon>Centramoebida</taxon>
        <taxon>Acanthamoebidae</taxon>
        <taxon>Acanthamoeba</taxon>
    </lineage>
</organism>
<proteinExistence type="predicted"/>
<evidence type="ECO:0000256" key="2">
    <source>
        <dbReference type="ARBA" id="ARBA00022448"/>
    </source>
</evidence>
<dbReference type="AlphaFoldDB" id="L8GNP6"/>
<evidence type="ECO:0000256" key="10">
    <source>
        <dbReference type="ARBA" id="ARBA00045455"/>
    </source>
</evidence>
<keyword evidence="8 12" id="KW-0472">Membrane</keyword>
<reference evidence="14 15" key="1">
    <citation type="journal article" date="2013" name="Genome Biol.">
        <title>Genome of Acanthamoeba castellanii highlights extensive lateral gene transfer and early evolution of tyrosine kinase signaling.</title>
        <authorList>
            <person name="Clarke M."/>
            <person name="Lohan A.J."/>
            <person name="Liu B."/>
            <person name="Lagkouvardos I."/>
            <person name="Roy S."/>
            <person name="Zafar N."/>
            <person name="Bertelli C."/>
            <person name="Schilde C."/>
            <person name="Kianianmomeni A."/>
            <person name="Burglin T.R."/>
            <person name="Frech C."/>
            <person name="Turcotte B."/>
            <person name="Kopec K.O."/>
            <person name="Synnott J.M."/>
            <person name="Choo C."/>
            <person name="Paponov I."/>
            <person name="Finkler A."/>
            <person name="Soon Heng Tan C."/>
            <person name="Hutchins A.P."/>
            <person name="Weinmeier T."/>
            <person name="Rattei T."/>
            <person name="Chu J.S."/>
            <person name="Gimenez G."/>
            <person name="Irimia M."/>
            <person name="Rigden D.J."/>
            <person name="Fitzpatrick D.A."/>
            <person name="Lorenzo-Morales J."/>
            <person name="Bateman A."/>
            <person name="Chiu C.H."/>
            <person name="Tang P."/>
            <person name="Hegemann P."/>
            <person name="Fromm H."/>
            <person name="Raoult D."/>
            <person name="Greub G."/>
            <person name="Miranda-Saavedra D."/>
            <person name="Chen N."/>
            <person name="Nash P."/>
            <person name="Ginger M.L."/>
            <person name="Horn M."/>
            <person name="Schaap P."/>
            <person name="Caler L."/>
            <person name="Loftus B."/>
        </authorList>
    </citation>
    <scope>NUCLEOTIDE SEQUENCE [LARGE SCALE GENOMIC DNA]</scope>
    <source>
        <strain evidence="14 15">Neff</strain>
    </source>
</reference>
<keyword evidence="15" id="KW-1185">Reference proteome</keyword>
<dbReference type="KEGG" id="acan:ACA1_191570"/>
<dbReference type="InterPro" id="IPR058533">
    <property type="entry name" value="Cation_efflux_TM"/>
</dbReference>
<dbReference type="GO" id="GO:0006829">
    <property type="term" value="P:zinc ion transport"/>
    <property type="evidence" value="ECO:0007669"/>
    <property type="project" value="TreeGrafter"/>
</dbReference>
<sequence>MEEDFGGAAGYTPHSGGAGGGSGVWGRRSAVKGLLNQPESRRVVAFFAVFAAFGLLQFLHAYLSGSLALMALSFHTVFNAVNLSLTLLAMLCARLSPTPSYTYGYQRYEVVAGFVNSACHSWEVALVGLVSVGLNLVCLVSFQPLRRLTTLESPSEAEDQSWAVMSTIAVTVATLVVPFLLKWGLAMGDMVVAVFTAVVLLTVATPFARHTGKVLLQTTPNVIKDRLGKSLSEAAMYEGVLECRKEHFWALSPNEYVGSFFLRVKQDTDEQLVLAKVTNLFSGFVKHLTIQIEKEESYFQ</sequence>
<keyword evidence="3 12" id="KW-0812">Transmembrane</keyword>
<dbReference type="Pfam" id="PF01545">
    <property type="entry name" value="Cation_efflux"/>
    <property type="match status" value="1"/>
</dbReference>
<dbReference type="GO" id="GO:0005794">
    <property type="term" value="C:Golgi apparatus"/>
    <property type="evidence" value="ECO:0007669"/>
    <property type="project" value="UniProtKB-SubCell"/>
</dbReference>
<evidence type="ECO:0000313" key="14">
    <source>
        <dbReference type="EMBL" id="ELR14459.1"/>
    </source>
</evidence>
<feature type="transmembrane region" description="Helical" evidence="12">
    <location>
        <begin position="69"/>
        <end position="93"/>
    </location>
</feature>
<dbReference type="GO" id="GO:0008324">
    <property type="term" value="F:monoatomic cation transmembrane transporter activity"/>
    <property type="evidence" value="ECO:0007669"/>
    <property type="project" value="InterPro"/>
</dbReference>
<dbReference type="GO" id="GO:0016020">
    <property type="term" value="C:membrane"/>
    <property type="evidence" value="ECO:0007669"/>
    <property type="project" value="InterPro"/>
</dbReference>
<keyword evidence="7" id="KW-0406">Ion transport</keyword>
<dbReference type="STRING" id="1257118.L8GNP6"/>
<dbReference type="OMA" id="WAVMSTI"/>
<feature type="domain" description="Cation efflux protein transmembrane" evidence="13">
    <location>
        <begin position="44"/>
        <end position="118"/>
    </location>
</feature>
<name>L8GNP6_ACACF</name>
<comment type="subunit">
    <text evidence="9">Heterodimer with SLC30A5; form a functional zinc ion transmembrane transporter.</text>
</comment>
<dbReference type="InterPro" id="IPR027469">
    <property type="entry name" value="Cation_efflux_TMD_sf"/>
</dbReference>
<keyword evidence="5 12" id="KW-1133">Transmembrane helix</keyword>
<feature type="region of interest" description="Disordered" evidence="11">
    <location>
        <begin position="1"/>
        <end position="22"/>
    </location>
</feature>
<evidence type="ECO:0000256" key="9">
    <source>
        <dbReference type="ARBA" id="ARBA00038600"/>
    </source>
</evidence>